<feature type="domain" description="Sodium/calcium exchanger membrane region" evidence="19">
    <location>
        <begin position="506"/>
        <end position="647"/>
    </location>
</feature>
<evidence type="ECO:0000256" key="18">
    <source>
        <dbReference type="SAM" id="Phobius"/>
    </source>
</evidence>
<evidence type="ECO:0000256" key="2">
    <source>
        <dbReference type="ARBA" id="ARBA00005364"/>
    </source>
</evidence>
<dbReference type="InterPro" id="IPR017850">
    <property type="entry name" value="Alkaline_phosphatase_core_sf"/>
</dbReference>
<evidence type="ECO:0000256" key="5">
    <source>
        <dbReference type="ARBA" id="ARBA00022538"/>
    </source>
</evidence>
<feature type="transmembrane region" description="Helical" evidence="18">
    <location>
        <begin position="540"/>
        <end position="564"/>
    </location>
</feature>
<evidence type="ECO:0000256" key="12">
    <source>
        <dbReference type="ARBA" id="ARBA00022989"/>
    </source>
</evidence>
<feature type="transmembrane region" description="Helical" evidence="18">
    <location>
        <begin position="1321"/>
        <end position="1341"/>
    </location>
</feature>
<keyword evidence="14" id="KW-0406">Ion transport</keyword>
<evidence type="ECO:0000256" key="6">
    <source>
        <dbReference type="ARBA" id="ARBA00022568"/>
    </source>
</evidence>
<dbReference type="FunFam" id="1.20.1420.30:FF:000009">
    <property type="entry name" value="sodium/potassium/calcium exchanger 5 isoform X2"/>
    <property type="match status" value="3"/>
</dbReference>
<dbReference type="STRING" id="50429.A0A2B4RE76"/>
<evidence type="ECO:0000256" key="4">
    <source>
        <dbReference type="ARBA" id="ARBA00022449"/>
    </source>
</evidence>
<organism evidence="20 21">
    <name type="scientific">Stylophora pistillata</name>
    <name type="common">Smooth cauliflower coral</name>
    <dbReference type="NCBI Taxonomy" id="50429"/>
    <lineage>
        <taxon>Eukaryota</taxon>
        <taxon>Metazoa</taxon>
        <taxon>Cnidaria</taxon>
        <taxon>Anthozoa</taxon>
        <taxon>Hexacorallia</taxon>
        <taxon>Scleractinia</taxon>
        <taxon>Astrocoeniina</taxon>
        <taxon>Pocilloporidae</taxon>
        <taxon>Stylophora</taxon>
    </lineage>
</organism>
<dbReference type="GO" id="GO:0005262">
    <property type="term" value="F:calcium channel activity"/>
    <property type="evidence" value="ECO:0007669"/>
    <property type="project" value="TreeGrafter"/>
</dbReference>
<feature type="transmembrane region" description="Helical" evidence="18">
    <location>
        <begin position="1064"/>
        <end position="1084"/>
    </location>
</feature>
<dbReference type="GO" id="GO:0006874">
    <property type="term" value="P:intracellular calcium ion homeostasis"/>
    <property type="evidence" value="ECO:0007669"/>
    <property type="project" value="TreeGrafter"/>
</dbReference>
<dbReference type="GO" id="GO:0015293">
    <property type="term" value="F:symporter activity"/>
    <property type="evidence" value="ECO:0007669"/>
    <property type="project" value="UniProtKB-KW"/>
</dbReference>
<evidence type="ECO:0000256" key="16">
    <source>
        <dbReference type="ARBA" id="ARBA00023201"/>
    </source>
</evidence>
<feature type="transmembrane region" description="Helical" evidence="18">
    <location>
        <begin position="184"/>
        <end position="203"/>
    </location>
</feature>
<keyword evidence="5" id="KW-0633">Potassium transport</keyword>
<keyword evidence="4" id="KW-0050">Antiport</keyword>
<feature type="transmembrane region" description="Helical" evidence="18">
    <location>
        <begin position="629"/>
        <end position="648"/>
    </location>
</feature>
<keyword evidence="15 18" id="KW-0472">Membrane</keyword>
<dbReference type="PANTHER" id="PTHR10846">
    <property type="entry name" value="SODIUM/POTASSIUM/CALCIUM EXCHANGER"/>
    <property type="match status" value="1"/>
</dbReference>
<feature type="domain" description="Sodium/calcium exchanger membrane region" evidence="19">
    <location>
        <begin position="86"/>
        <end position="227"/>
    </location>
</feature>
<feature type="transmembrane region" description="Helical" evidence="18">
    <location>
        <begin position="150"/>
        <end position="172"/>
    </location>
</feature>
<dbReference type="GO" id="GO:0005886">
    <property type="term" value="C:plasma membrane"/>
    <property type="evidence" value="ECO:0007669"/>
    <property type="project" value="TreeGrafter"/>
</dbReference>
<evidence type="ECO:0000256" key="1">
    <source>
        <dbReference type="ARBA" id="ARBA00004141"/>
    </source>
</evidence>
<keyword evidence="12 18" id="KW-1133">Transmembrane helix</keyword>
<evidence type="ECO:0000256" key="13">
    <source>
        <dbReference type="ARBA" id="ARBA00023053"/>
    </source>
</evidence>
<dbReference type="InterPro" id="IPR004245">
    <property type="entry name" value="DUF229"/>
</dbReference>
<evidence type="ECO:0000256" key="14">
    <source>
        <dbReference type="ARBA" id="ARBA00023065"/>
    </source>
</evidence>
<comment type="subcellular location">
    <subcellularLocation>
        <location evidence="1">Membrane</location>
        <topology evidence="1">Multi-pass membrane protein</topology>
    </subcellularLocation>
</comment>
<evidence type="ECO:0000313" key="20">
    <source>
        <dbReference type="EMBL" id="PFX15119.1"/>
    </source>
</evidence>
<keyword evidence="7 18" id="KW-0812">Transmembrane</keyword>
<feature type="domain" description="Sodium/calcium exchanger membrane region" evidence="19">
    <location>
        <begin position="756"/>
        <end position="884"/>
    </location>
</feature>
<evidence type="ECO:0000256" key="3">
    <source>
        <dbReference type="ARBA" id="ARBA00022448"/>
    </source>
</evidence>
<comment type="similarity">
    <text evidence="2">Belongs to the Ca(2+):cation antiporter (CaCA) (TC 2.A.19) family. SLC24A subfamily.</text>
</comment>
<evidence type="ECO:0000256" key="8">
    <source>
        <dbReference type="ARBA" id="ARBA00022729"/>
    </source>
</evidence>
<evidence type="ECO:0000256" key="9">
    <source>
        <dbReference type="ARBA" id="ARBA00022837"/>
    </source>
</evidence>
<keyword evidence="8" id="KW-0732">Signal</keyword>
<keyword evidence="3" id="KW-0813">Transport</keyword>
<evidence type="ECO:0000256" key="17">
    <source>
        <dbReference type="SAM" id="MobiDB-lite"/>
    </source>
</evidence>
<evidence type="ECO:0000313" key="21">
    <source>
        <dbReference type="Proteomes" id="UP000225706"/>
    </source>
</evidence>
<gene>
    <name evidence="20" type="primary">Slc24a5</name>
    <name evidence="20" type="ORF">AWC38_SpisGene20673</name>
</gene>
<evidence type="ECO:0000256" key="10">
    <source>
        <dbReference type="ARBA" id="ARBA00022847"/>
    </source>
</evidence>
<evidence type="ECO:0000256" key="7">
    <source>
        <dbReference type="ARBA" id="ARBA00022692"/>
    </source>
</evidence>
<feature type="transmembrane region" description="Helical" evidence="18">
    <location>
        <begin position="821"/>
        <end position="841"/>
    </location>
</feature>
<dbReference type="GO" id="GO:0008273">
    <property type="term" value="F:calcium, potassium:sodium antiporter activity"/>
    <property type="evidence" value="ECO:0007669"/>
    <property type="project" value="TreeGrafter"/>
</dbReference>
<dbReference type="SUPFAM" id="SSF53649">
    <property type="entry name" value="Alkaline phosphatase-like"/>
    <property type="match status" value="1"/>
</dbReference>
<keyword evidence="6" id="KW-0109">Calcium transport</keyword>
<feature type="transmembrane region" description="Helical" evidence="18">
    <location>
        <begin position="755"/>
        <end position="774"/>
    </location>
</feature>
<keyword evidence="11" id="KW-0630">Potassium</keyword>
<dbReference type="EMBL" id="LSMT01000683">
    <property type="protein sequence ID" value="PFX15119.1"/>
    <property type="molecule type" value="Genomic_DNA"/>
</dbReference>
<protein>
    <submittedName>
        <fullName evidence="20">Sodium/potassium/calcium exchanger 5</fullName>
    </submittedName>
</protein>
<feature type="domain" description="Sodium/calcium exchanger membrane region" evidence="19">
    <location>
        <begin position="1192"/>
        <end position="1334"/>
    </location>
</feature>
<keyword evidence="21" id="KW-1185">Reference proteome</keyword>
<dbReference type="Pfam" id="PF02995">
    <property type="entry name" value="DUF229"/>
    <property type="match status" value="1"/>
</dbReference>
<keyword evidence="10" id="KW-0769">Symport</keyword>
<feature type="transmembrane region" description="Helical" evidence="18">
    <location>
        <begin position="326"/>
        <end position="345"/>
    </location>
</feature>
<feature type="transmembrane region" description="Helical" evidence="18">
    <location>
        <begin position="1261"/>
        <end position="1279"/>
    </location>
</feature>
<feature type="transmembrane region" description="Helical" evidence="18">
    <location>
        <begin position="937"/>
        <end position="959"/>
    </location>
</feature>
<feature type="transmembrane region" description="Helical" evidence="18">
    <location>
        <begin position="209"/>
        <end position="228"/>
    </location>
</feature>
<accession>A0A2B4RE76</accession>
<dbReference type="InterPro" id="IPR004837">
    <property type="entry name" value="NaCa_Exmemb"/>
</dbReference>
<feature type="transmembrane region" description="Helical" evidence="18">
    <location>
        <begin position="501"/>
        <end position="519"/>
    </location>
</feature>
<feature type="transmembrane region" description="Helical" evidence="18">
    <location>
        <begin position="1299"/>
        <end position="1316"/>
    </location>
</feature>
<feature type="transmembrane region" description="Helical" evidence="18">
    <location>
        <begin position="120"/>
        <end position="144"/>
    </location>
</feature>
<evidence type="ECO:0000259" key="19">
    <source>
        <dbReference type="Pfam" id="PF01699"/>
    </source>
</evidence>
<feature type="transmembrane region" description="Helical" evidence="18">
    <location>
        <begin position="861"/>
        <end position="878"/>
    </location>
</feature>
<feature type="transmembrane region" description="Helical" evidence="18">
    <location>
        <begin position="570"/>
        <end position="592"/>
    </location>
</feature>
<comment type="caution">
    <text evidence="20">The sequence shown here is derived from an EMBL/GenBank/DDBJ whole genome shotgun (WGS) entry which is preliminary data.</text>
</comment>
<evidence type="ECO:0000256" key="15">
    <source>
        <dbReference type="ARBA" id="ARBA00023136"/>
    </source>
</evidence>
<proteinExistence type="inferred from homology"/>
<feature type="transmembrane region" description="Helical" evidence="18">
    <location>
        <begin position="81"/>
        <end position="99"/>
    </location>
</feature>
<dbReference type="PANTHER" id="PTHR10846:SF73">
    <property type="entry name" value="SODIUM_CALCIUM EXCHANGER MEMBRANE REGION DOMAIN-CONTAINING PROTEIN"/>
    <property type="match status" value="1"/>
</dbReference>
<feature type="transmembrane region" description="Helical" evidence="18">
    <location>
        <begin position="1014"/>
        <end position="1034"/>
    </location>
</feature>
<name>A0A2B4RE76_STYPI</name>
<feature type="transmembrane region" description="Helical" evidence="18">
    <location>
        <begin position="1226"/>
        <end position="1249"/>
    </location>
</feature>
<evidence type="ECO:0000256" key="11">
    <source>
        <dbReference type="ARBA" id="ARBA00022958"/>
    </source>
</evidence>
<sequence>MIFFATILNPVLAIHKPTSETSTRDPKRYSVYRETQLAKNETPPSQEVQYQVIFNSERSNLFRDNFPHDFMTQYQRQNGGVVVHVLFAAYIFTALALVCDRYFIPSLELISGKLHLSSDVAGATLMAAGGSAPELFTSIIGVFITKNEIAFGAVAGSGLFNSLFVVAICGLFAGTDLRLKPWPLLRDCFYYFLSIAVLIVVIYDEKVYWYEALVLVTMYLVYVVVMYFNTTLENYYEILTGNNMSITSDVKESIGEKTSLLMTNSENTTKVLINYQNDQSIDHFYHSPFSVPQEIMWKIWWVFTLPITCLFYMTIPDCRKIRWEKWYAVSFFISMTWIGLLTYVLVWMVSIIGFTLGIPNVIMGMTFLAAGSSGPDGASSLLVARQGNGDMAVSNSIGSNVFDILLCLGLPWLVKSSLQVSKGFIAVQNGASPFHGLSLLSVANKSQFYGSSHENTFGKTETPNNQGTQSQVNSISDDKKLSIDDFPHDFMTQYQRQNGGVVVHVLFACFIFIALVLVCDRYFIPSLELIGGKLHLSSDVAGATLVAAGGSVPALFTSVIGVFITKNEIALGAVAGSGLFNSLFVVAICGMFAGTDLRLKPWPLLRDCFYYFLSIAALILVIYDEKVYWYEALVLVTMYLMYVVVLYFNTTLKDFYGTLTGDNTQVTDNVEESIGEQTSLLMTKSENTTTLSIVSSRRKENEMEQSDQNIDYFRHSPFSVLQEIMTKTRWVVELPITCLFYMTIPDCRKIRWEKWYVVSFFISMTWLGLLSYVLVWMVSIIGFTLGIPNVIMGMTFLAAGSSGPDGASSLLVARQGNGDMAVSNSIGSNLFDILLCLGLPWLVKSSLEGSKGFVAVQNGGMIYVLIILITTLLVVPLLTKINKWNLNKCLGDNIMSVQVALSNMTNLSRSSPCARPSIDDFPSDFVTQHQRKTQGYIALHFLTIIYMTIALSQVCDVYFVPSLQKLGNKLHMSSDVAGATLMALGTSSPELFAAVIGVFFTANDIGIGTVLGSLQFNTLFVIGICGLFAGSVLPLRSWPLLRDCFAFPLSVTALVVVIYDEKVYWYEALALVIMYVPYVLVVYFNSAFQRCFDTFTRSEKWVDTDIENGIGEKSSLLENQCLNSKQMADLSRSEKEEKEDEQVEITDQFDNSLFSVPQRFLSKTLWVISLPITCLLYVTVPDCRKKRWEKWYFLSFLMSVLWVAIFIYVSVWMVSVIGFTFGIPDVVMSLTFLAAITSMPEALSSLIVARLGEGEMAVSQAIGSNTLDILLGLGLPWLLKTTVVANDVDYVVLENGAMIYTSLLLIGSASVVVVFLKKQGFFILLCLAATSLVFLFQNPNWGLESIISLRQRYDLAASDKKVKLDTYPANLLINGAQDMTEATVSLSKQRAIKLEERLRTLSDGDSFSARSDLTLNLPQSSSDSPDSHLCPYEGLVPREQLTFTPRNKSCVPYKRTDEDCNEAFKYFGEYNLTSEPLQCDSEASRPICTFLTEFRFSPHDKVLVTCWRDVCSQSSPILLGCSDPEFGTVDKEEAWVKFHSIGELEQELPKIVVQNSLHGFNFCLLKCKIDGRMVKQALIFPPILKHMIQNAPRSRKKINVNIILEDSVSRSHFYRSMPRSVQSLRDIYRDASFQATVLDFELVQSYAAFTLPNVQFLMAGKSLKGSRKILKRLNGIGILTEKFKRFGYQTLMHEDLCWYDQWGTFLSPEYKKRLKPFSDGLKSIYEEFKQSTDRYVDNKAMTLLSCEILKVFGISNPFGGKYTSNYCWDGRSLSEYLLFYVRRFISLVDRNPEVAPALVYTHLNTGHEPSGKRIRTDDTILSKFLEEMARSDNTLTILISDHGGKTSDYAIETLPGSLEVYSPMMFMIIPHKVTKRLGKDRMNALILNQKRLVTFADLHHTLNAIAALTDDGRTNDKDSGLLQPVPQTRTCADIKDISSEGMCRCKGWRKFLSPNSMEVIWLAEFALGQINNMIQMQYSQGIAGNESKRRNGFGRCAMFVGKSIERPRQELIGKDYITTLVLVVEPAYGVESKERFEVQLKHSSVREHNITFIKYTRLSFYSRYKGCVDKNVDLNLCACTPHPSSKHRGSNIEDLIRARHFVDFGMTSSTRSLVSKCLLVTLRHLKRLVVSKKQTRVMSIELANVCKNETLRVKIGGIHRVTRFSLALPISLVLKPRTIRFSLSVLNGWKYGLFKPVFVHSRYGHGSKRGKVT</sequence>
<dbReference type="InterPro" id="IPR004481">
    <property type="entry name" value="K/Na/Ca-exchanger"/>
</dbReference>
<dbReference type="Proteomes" id="UP000225706">
    <property type="component" value="Unassembled WGS sequence"/>
</dbReference>
<dbReference type="InterPro" id="IPR044880">
    <property type="entry name" value="NCX_ion-bd_dom_sf"/>
</dbReference>
<keyword evidence="16" id="KW-0739">Sodium transport</keyword>
<dbReference type="NCBIfam" id="TIGR00367">
    <property type="entry name" value="calcium/sodium antiporter"/>
    <property type="match status" value="3"/>
</dbReference>
<feature type="domain" description="Sodium/calcium exchanger membrane region" evidence="19">
    <location>
        <begin position="327"/>
        <end position="427"/>
    </location>
</feature>
<keyword evidence="9" id="KW-0106">Calcium</keyword>
<dbReference type="Gene3D" id="1.20.1420.30">
    <property type="entry name" value="NCX, central ion-binding region"/>
    <property type="match status" value="6"/>
</dbReference>
<dbReference type="Pfam" id="PF01699">
    <property type="entry name" value="Na_Ca_ex"/>
    <property type="match status" value="6"/>
</dbReference>
<dbReference type="OrthoDB" id="5962822at2759"/>
<feature type="region of interest" description="Disordered" evidence="17">
    <location>
        <begin position="454"/>
        <end position="476"/>
    </location>
</feature>
<feature type="transmembrane region" description="Helical" evidence="18">
    <location>
        <begin position="1192"/>
        <end position="1214"/>
    </location>
</feature>
<feature type="domain" description="Sodium/calcium exchanger membrane region" evidence="19">
    <location>
        <begin position="942"/>
        <end position="1083"/>
    </location>
</feature>
<reference evidence="21" key="1">
    <citation type="journal article" date="2017" name="bioRxiv">
        <title>Comparative analysis of the genomes of Stylophora pistillata and Acropora digitifera provides evidence for extensive differences between species of corals.</title>
        <authorList>
            <person name="Voolstra C.R."/>
            <person name="Li Y."/>
            <person name="Liew Y.J."/>
            <person name="Baumgarten S."/>
            <person name="Zoccola D."/>
            <person name="Flot J.-F."/>
            <person name="Tambutte S."/>
            <person name="Allemand D."/>
            <person name="Aranda M."/>
        </authorList>
    </citation>
    <scope>NUCLEOTIDE SEQUENCE [LARGE SCALE GENOMIC DNA]</scope>
</reference>
<keyword evidence="13" id="KW-0915">Sodium</keyword>
<feature type="compositionally biased region" description="Polar residues" evidence="17">
    <location>
        <begin position="454"/>
        <end position="473"/>
    </location>
</feature>